<dbReference type="AlphaFoldDB" id="A0A9P5YTH4"/>
<dbReference type="EMBL" id="MU155427">
    <property type="protein sequence ID" value="KAF9473641.1"/>
    <property type="molecule type" value="Genomic_DNA"/>
</dbReference>
<dbReference type="Proteomes" id="UP000807469">
    <property type="component" value="Unassembled WGS sequence"/>
</dbReference>
<name>A0A9P5YTH4_9AGAR</name>
<accession>A0A9P5YTH4</accession>
<gene>
    <name evidence="1" type="ORF">BDN70DRAFT_937285</name>
</gene>
<evidence type="ECO:0000313" key="1">
    <source>
        <dbReference type="EMBL" id="KAF9473641.1"/>
    </source>
</evidence>
<sequence length="106" mass="11814">MSTSNQQTFSNATNLTITGRQFSNVLGNMHFHSASTDRYGLRLLLQNIAPGALHDAAERGDQPGCHENTRVAILKEIMDWIQDPTARKKFIYWLYGLAGFGKTSIS</sequence>
<keyword evidence="2" id="KW-1185">Reference proteome</keyword>
<organism evidence="1 2">
    <name type="scientific">Pholiota conissans</name>
    <dbReference type="NCBI Taxonomy" id="109636"/>
    <lineage>
        <taxon>Eukaryota</taxon>
        <taxon>Fungi</taxon>
        <taxon>Dikarya</taxon>
        <taxon>Basidiomycota</taxon>
        <taxon>Agaricomycotina</taxon>
        <taxon>Agaricomycetes</taxon>
        <taxon>Agaricomycetidae</taxon>
        <taxon>Agaricales</taxon>
        <taxon>Agaricineae</taxon>
        <taxon>Strophariaceae</taxon>
        <taxon>Pholiota</taxon>
    </lineage>
</organism>
<proteinExistence type="predicted"/>
<dbReference type="OrthoDB" id="3269932at2759"/>
<protein>
    <submittedName>
        <fullName evidence="1">Uncharacterized protein</fullName>
    </submittedName>
</protein>
<evidence type="ECO:0000313" key="2">
    <source>
        <dbReference type="Proteomes" id="UP000807469"/>
    </source>
</evidence>
<reference evidence="1" key="1">
    <citation type="submission" date="2020-11" db="EMBL/GenBank/DDBJ databases">
        <authorList>
            <consortium name="DOE Joint Genome Institute"/>
            <person name="Ahrendt S."/>
            <person name="Riley R."/>
            <person name="Andreopoulos W."/>
            <person name="Labutti K."/>
            <person name="Pangilinan J."/>
            <person name="Ruiz-Duenas F.J."/>
            <person name="Barrasa J.M."/>
            <person name="Sanchez-Garcia M."/>
            <person name="Camarero S."/>
            <person name="Miyauchi S."/>
            <person name="Serrano A."/>
            <person name="Linde D."/>
            <person name="Babiker R."/>
            <person name="Drula E."/>
            <person name="Ayuso-Fernandez I."/>
            <person name="Pacheco R."/>
            <person name="Padilla G."/>
            <person name="Ferreira P."/>
            <person name="Barriuso J."/>
            <person name="Kellner H."/>
            <person name="Castanera R."/>
            <person name="Alfaro M."/>
            <person name="Ramirez L."/>
            <person name="Pisabarro A.G."/>
            <person name="Kuo A."/>
            <person name="Tritt A."/>
            <person name="Lipzen A."/>
            <person name="He G."/>
            <person name="Yan M."/>
            <person name="Ng V."/>
            <person name="Cullen D."/>
            <person name="Martin F."/>
            <person name="Rosso M.-N."/>
            <person name="Henrissat B."/>
            <person name="Hibbett D."/>
            <person name="Martinez A.T."/>
            <person name="Grigoriev I.V."/>
        </authorList>
    </citation>
    <scope>NUCLEOTIDE SEQUENCE</scope>
    <source>
        <strain evidence="1">CIRM-BRFM 674</strain>
    </source>
</reference>
<comment type="caution">
    <text evidence="1">The sequence shown here is derived from an EMBL/GenBank/DDBJ whole genome shotgun (WGS) entry which is preliminary data.</text>
</comment>